<reference evidence="2 3" key="1">
    <citation type="submission" date="2021-08" db="EMBL/GenBank/DDBJ databases">
        <title>Devosia salina sp. nov., isolated from the South China Sea sediment.</title>
        <authorList>
            <person name="Zhou Z."/>
        </authorList>
    </citation>
    <scope>NUCLEOTIDE SEQUENCE [LARGE SCALE GENOMIC DNA]</scope>
    <source>
        <strain evidence="2 3">SCS-3</strain>
    </source>
</reference>
<dbReference type="PANTHER" id="PTHR43312">
    <property type="entry name" value="D-THREO-ALDOSE 1-DEHYDROGENASE"/>
    <property type="match status" value="1"/>
</dbReference>
<name>A0ABX8WG88_9HYPH</name>
<dbReference type="Gene3D" id="3.20.20.100">
    <property type="entry name" value="NADP-dependent oxidoreductase domain"/>
    <property type="match status" value="1"/>
</dbReference>
<dbReference type="EMBL" id="CP080590">
    <property type="protein sequence ID" value="QYO77773.1"/>
    <property type="molecule type" value="Genomic_DNA"/>
</dbReference>
<dbReference type="Proteomes" id="UP000825799">
    <property type="component" value="Chromosome"/>
</dbReference>
<evidence type="ECO:0000313" key="3">
    <source>
        <dbReference type="Proteomes" id="UP000825799"/>
    </source>
</evidence>
<dbReference type="Pfam" id="PF00248">
    <property type="entry name" value="Aldo_ket_red"/>
    <property type="match status" value="1"/>
</dbReference>
<evidence type="ECO:0000259" key="1">
    <source>
        <dbReference type="Pfam" id="PF00248"/>
    </source>
</evidence>
<dbReference type="PANTHER" id="PTHR43312:SF1">
    <property type="entry name" value="NADP-DEPENDENT OXIDOREDUCTASE DOMAIN-CONTAINING PROTEIN"/>
    <property type="match status" value="1"/>
</dbReference>
<accession>A0ABX8WG88</accession>
<dbReference type="InterPro" id="IPR023210">
    <property type="entry name" value="NADP_OxRdtase_dom"/>
</dbReference>
<dbReference type="SUPFAM" id="SSF51430">
    <property type="entry name" value="NAD(P)-linked oxidoreductase"/>
    <property type="match status" value="1"/>
</dbReference>
<dbReference type="InterPro" id="IPR020471">
    <property type="entry name" value="AKR"/>
</dbReference>
<gene>
    <name evidence="2" type="ORF">K1X15_04180</name>
</gene>
<feature type="domain" description="NADP-dependent oxidoreductase" evidence="1">
    <location>
        <begin position="3"/>
        <end position="263"/>
    </location>
</feature>
<dbReference type="RefSeq" id="WP_220306227.1">
    <property type="nucleotide sequence ID" value="NZ_CP080590.1"/>
</dbReference>
<organism evidence="2 3">
    <name type="scientific">Devosia salina</name>
    <dbReference type="NCBI Taxonomy" id="2860336"/>
    <lineage>
        <taxon>Bacteria</taxon>
        <taxon>Pseudomonadati</taxon>
        <taxon>Pseudomonadota</taxon>
        <taxon>Alphaproteobacteria</taxon>
        <taxon>Hyphomicrobiales</taxon>
        <taxon>Devosiaceae</taxon>
        <taxon>Devosia</taxon>
    </lineage>
</organism>
<dbReference type="InterPro" id="IPR036812">
    <property type="entry name" value="NAD(P)_OxRdtase_dom_sf"/>
</dbReference>
<evidence type="ECO:0000313" key="2">
    <source>
        <dbReference type="EMBL" id="QYO77773.1"/>
    </source>
</evidence>
<protein>
    <submittedName>
        <fullName evidence="2">Aldo/keto reductase</fullName>
    </submittedName>
</protein>
<keyword evidence="3" id="KW-1185">Reference proteome</keyword>
<sequence length="309" mass="32618">MSRLVLGTAQFGLAYGITNATGRVSPGEAKAILDLAAEAGIDEIDTAALYGDSESTLGQLVPAHRGIVTKTSKIEAGMSDAEAVKLLEDTFAQSLERLETKSVKALLVHESEDLLGPCGPALWQAMSRLKAAGLTRQIGASVYTGQQIDALSALYDLDIVQLPFNVVDKRLIAGGQLDHLASAGVEVHCRSVFLQGLLLQEPAAIPDRFGELAAVVGKLRDIFNRYGLTPLEGLLAATLETTGNARLVVGVTSTRELEQMVAAEGRAALFFAGGGRLAEDLRGIAISDQRILSPALWGQLVDSKLSAKD</sequence>
<proteinExistence type="predicted"/>
<dbReference type="PRINTS" id="PR00069">
    <property type="entry name" value="ALDKETRDTASE"/>
</dbReference>
<dbReference type="InterPro" id="IPR053135">
    <property type="entry name" value="AKR2_Oxidoreductase"/>
</dbReference>
<dbReference type="CDD" id="cd19097">
    <property type="entry name" value="AKR_unchar"/>
    <property type="match status" value="1"/>
</dbReference>